<name>A0A1F2PCR6_9FIRM</name>
<protein>
    <submittedName>
        <fullName evidence="2">Uncharacterized protein</fullName>
    </submittedName>
</protein>
<keyword evidence="1" id="KW-1133">Transmembrane helix</keyword>
<evidence type="ECO:0000256" key="1">
    <source>
        <dbReference type="SAM" id="Phobius"/>
    </source>
</evidence>
<dbReference type="Proteomes" id="UP000176244">
    <property type="component" value="Unassembled WGS sequence"/>
</dbReference>
<dbReference type="EMBL" id="LKEU01000044">
    <property type="protein sequence ID" value="OFV69147.1"/>
    <property type="molecule type" value="Genomic_DNA"/>
</dbReference>
<keyword evidence="1" id="KW-0812">Transmembrane</keyword>
<dbReference type="STRING" id="52694.ACWI_33410"/>
<dbReference type="AlphaFoldDB" id="A0A1F2PCR6"/>
<reference evidence="2 3" key="1">
    <citation type="submission" date="2015-09" db="EMBL/GenBank/DDBJ databases">
        <title>Genome sequence of Acetobacterium wieringae DSM 1911.</title>
        <authorList>
            <person name="Poehlein A."/>
            <person name="Bengelsdorf F.R."/>
            <person name="Schiel-Bengelsdorf B."/>
            <person name="Duerre P."/>
            <person name="Daniel R."/>
        </authorList>
    </citation>
    <scope>NUCLEOTIDE SEQUENCE [LARGE SCALE GENOMIC DNA]</scope>
    <source>
        <strain evidence="2 3">DSM 1911</strain>
    </source>
</reference>
<feature type="transmembrane region" description="Helical" evidence="1">
    <location>
        <begin position="43"/>
        <end position="60"/>
    </location>
</feature>
<organism evidence="2 3">
    <name type="scientific">Acetobacterium wieringae</name>
    <dbReference type="NCBI Taxonomy" id="52694"/>
    <lineage>
        <taxon>Bacteria</taxon>
        <taxon>Bacillati</taxon>
        <taxon>Bacillota</taxon>
        <taxon>Clostridia</taxon>
        <taxon>Eubacteriales</taxon>
        <taxon>Eubacteriaceae</taxon>
        <taxon>Acetobacterium</taxon>
    </lineage>
</organism>
<gene>
    <name evidence="2" type="ORF">ACWI_33410</name>
</gene>
<sequence>MKVKDILIMGLPGIVMGFIMSFIISYFVIGIPENEIANAINNGISGLVSTFLGVLMTFVVNKQKIAKCFAEVNEKSK</sequence>
<proteinExistence type="predicted"/>
<feature type="transmembrane region" description="Helical" evidence="1">
    <location>
        <begin position="7"/>
        <end position="31"/>
    </location>
</feature>
<dbReference type="RefSeq" id="WP_070372589.1">
    <property type="nucleotide sequence ID" value="NZ_LKEU01000044.1"/>
</dbReference>
<comment type="caution">
    <text evidence="2">The sequence shown here is derived from an EMBL/GenBank/DDBJ whole genome shotgun (WGS) entry which is preliminary data.</text>
</comment>
<dbReference type="OrthoDB" id="9906976at2"/>
<evidence type="ECO:0000313" key="2">
    <source>
        <dbReference type="EMBL" id="OFV69147.1"/>
    </source>
</evidence>
<evidence type="ECO:0000313" key="3">
    <source>
        <dbReference type="Proteomes" id="UP000176244"/>
    </source>
</evidence>
<keyword evidence="1" id="KW-0472">Membrane</keyword>
<accession>A0A1F2PCR6</accession>